<gene>
    <name evidence="1" type="ORF">Pla52o_40810</name>
</gene>
<reference evidence="1 2" key="1">
    <citation type="submission" date="2019-02" db="EMBL/GenBank/DDBJ databases">
        <title>Deep-cultivation of Planctomycetes and their phenomic and genomic characterization uncovers novel biology.</title>
        <authorList>
            <person name="Wiegand S."/>
            <person name="Jogler M."/>
            <person name="Boedeker C."/>
            <person name="Pinto D."/>
            <person name="Vollmers J."/>
            <person name="Rivas-Marin E."/>
            <person name="Kohn T."/>
            <person name="Peeters S.H."/>
            <person name="Heuer A."/>
            <person name="Rast P."/>
            <person name="Oberbeckmann S."/>
            <person name="Bunk B."/>
            <person name="Jeske O."/>
            <person name="Meyerdierks A."/>
            <person name="Storesund J.E."/>
            <person name="Kallscheuer N."/>
            <person name="Luecker S."/>
            <person name="Lage O.M."/>
            <person name="Pohl T."/>
            <person name="Merkel B.J."/>
            <person name="Hornburger P."/>
            <person name="Mueller R.-W."/>
            <person name="Bruemmer F."/>
            <person name="Labrenz M."/>
            <person name="Spormann A.M."/>
            <person name="Op Den Camp H."/>
            <person name="Overmann J."/>
            <person name="Amann R."/>
            <person name="Jetten M.S.M."/>
            <person name="Mascher T."/>
            <person name="Medema M.H."/>
            <person name="Devos D.P."/>
            <person name="Kaster A.-K."/>
            <person name="Ovreas L."/>
            <person name="Rohde M."/>
            <person name="Galperin M.Y."/>
            <person name="Jogler C."/>
        </authorList>
    </citation>
    <scope>NUCLEOTIDE SEQUENCE [LARGE SCALE GENOMIC DNA]</scope>
    <source>
        <strain evidence="1 2">Pla52o</strain>
    </source>
</reference>
<dbReference type="Gene3D" id="2.60.40.10">
    <property type="entry name" value="Immunoglobulins"/>
    <property type="match status" value="2"/>
</dbReference>
<dbReference type="AlphaFoldDB" id="A0A5C6CE18"/>
<name>A0A5C6CE18_9BACT</name>
<comment type="caution">
    <text evidence="1">The sequence shown here is derived from an EMBL/GenBank/DDBJ whole genome shotgun (WGS) entry which is preliminary data.</text>
</comment>
<dbReference type="InterPro" id="IPR011467">
    <property type="entry name" value="DUF1573"/>
</dbReference>
<dbReference type="PANTHER" id="PTHR37833:SF1">
    <property type="entry name" value="SIGNAL PEPTIDE PROTEIN"/>
    <property type="match status" value="1"/>
</dbReference>
<protein>
    <recommendedName>
        <fullName evidence="3">DUF1573 domain-containing protein</fullName>
    </recommendedName>
</protein>
<evidence type="ECO:0000313" key="1">
    <source>
        <dbReference type="EMBL" id="TWU21049.1"/>
    </source>
</evidence>
<dbReference type="PANTHER" id="PTHR37833">
    <property type="entry name" value="LIPOPROTEIN-RELATED"/>
    <property type="match status" value="1"/>
</dbReference>
<dbReference type="EMBL" id="SJPT01000007">
    <property type="protein sequence ID" value="TWU21049.1"/>
    <property type="molecule type" value="Genomic_DNA"/>
</dbReference>
<evidence type="ECO:0008006" key="3">
    <source>
        <dbReference type="Google" id="ProtNLM"/>
    </source>
</evidence>
<accession>A0A5C6CE18</accession>
<organism evidence="1 2">
    <name type="scientific">Novipirellula galeiformis</name>
    <dbReference type="NCBI Taxonomy" id="2528004"/>
    <lineage>
        <taxon>Bacteria</taxon>
        <taxon>Pseudomonadati</taxon>
        <taxon>Planctomycetota</taxon>
        <taxon>Planctomycetia</taxon>
        <taxon>Pirellulales</taxon>
        <taxon>Pirellulaceae</taxon>
        <taxon>Novipirellula</taxon>
    </lineage>
</organism>
<evidence type="ECO:0000313" key="2">
    <source>
        <dbReference type="Proteomes" id="UP000316304"/>
    </source>
</evidence>
<keyword evidence="2" id="KW-1185">Reference proteome</keyword>
<dbReference type="Proteomes" id="UP000316304">
    <property type="component" value="Unassembled WGS sequence"/>
</dbReference>
<dbReference type="Pfam" id="PF07610">
    <property type="entry name" value="DUF1573"/>
    <property type="match status" value="1"/>
</dbReference>
<dbReference type="InterPro" id="IPR013783">
    <property type="entry name" value="Ig-like_fold"/>
</dbReference>
<proteinExistence type="predicted"/>
<sequence>MVLKPSLGCYYGKIKMFNHLQRNFTRTLVLGGLSVCVFAVGLLDAHSAQSQDWSDQVFKVKKHDFGTVAVAAKTEFRFPVTNPYPQPMHIQSVRASCGCTTPIIETEYIQPGETGSILARFNTGTFRGKKGATLTVVVDKPFYAEARLVVDGYIRSDMVFHPGEIDFGRATQGETKSKTSKVLYAGRDDWQVTDVVSNSPWLLPSFKQISRGSGRADYEITVVIQEDAPQGFFQDEVTVITNDRSMPRVPLRVCGQVESLLSISPQSIALGSVKPGQSITKRLVIRSQEAVIIESIECEGWDVEFARPTAANTTFLLETTFTPTTAAGNERKPVVITTSGANSVQAKALLTADVRSE</sequence>